<reference evidence="2" key="2">
    <citation type="submission" date="2005-04" db="EMBL/GenBank/DDBJ databases">
        <authorList>
            <person name="Buell C.R."/>
            <person name="Wing R.A."/>
            <person name="McCombie W.A."/>
            <person name="Ouyang S."/>
        </authorList>
    </citation>
    <scope>NUCLEOTIDE SEQUENCE</scope>
</reference>
<protein>
    <submittedName>
        <fullName evidence="2">Uncharacterized protein</fullName>
    </submittedName>
</protein>
<evidence type="ECO:0000313" key="2">
    <source>
        <dbReference type="EMBL" id="ABA91131.1"/>
    </source>
</evidence>
<sequence length="79" mass="8439">MSAAHIFLFSFLLLSSLFSLLFFRPAAGELGGGKEAGTTTSRVTDMHTVMASTSSSAGAAFPWQTGHEAWDESHMSMHS</sequence>
<feature type="chain" id="PRO_5004214565" evidence="1">
    <location>
        <begin position="29"/>
        <end position="79"/>
    </location>
</feature>
<reference evidence="2" key="1">
    <citation type="journal article" date="2005" name="BMC Biol.">
        <title>The sequence of rice chromosomes 11 and 12, rich in disease resistance genes and recent gene duplications.</title>
        <authorList>
            <consortium name="The rice chromosomes 11 and 12 sequencing consortia"/>
        </authorList>
    </citation>
    <scope>NUCLEOTIDE SEQUENCE [LARGE SCALE GENOMIC DNA]</scope>
</reference>
<name>Q2RBJ8_ORYSJ</name>
<dbReference type="AlphaFoldDB" id="Q2RBJ8"/>
<proteinExistence type="predicted"/>
<gene>
    <name evidence="2" type="ordered locus">LOC_Os11g01770</name>
</gene>
<keyword evidence="1" id="KW-0732">Signal</keyword>
<organism evidence="2">
    <name type="scientific">Oryza sativa subsp. japonica</name>
    <name type="common">Rice</name>
    <dbReference type="NCBI Taxonomy" id="39947"/>
    <lineage>
        <taxon>Eukaryota</taxon>
        <taxon>Viridiplantae</taxon>
        <taxon>Streptophyta</taxon>
        <taxon>Embryophyta</taxon>
        <taxon>Tracheophyta</taxon>
        <taxon>Spermatophyta</taxon>
        <taxon>Magnoliopsida</taxon>
        <taxon>Liliopsida</taxon>
        <taxon>Poales</taxon>
        <taxon>Poaceae</taxon>
        <taxon>BOP clade</taxon>
        <taxon>Oryzoideae</taxon>
        <taxon>Oryzeae</taxon>
        <taxon>Oryzinae</taxon>
        <taxon>Oryza</taxon>
        <taxon>Oryza sativa</taxon>
    </lineage>
</organism>
<dbReference type="EMBL" id="DP000010">
    <property type="protein sequence ID" value="ABA91131.1"/>
    <property type="molecule type" value="Genomic_DNA"/>
</dbReference>
<evidence type="ECO:0000256" key="1">
    <source>
        <dbReference type="SAM" id="SignalP"/>
    </source>
</evidence>
<accession>Q2RBJ8</accession>
<reference evidence="2" key="3">
    <citation type="submission" date="2006-01" db="EMBL/GenBank/DDBJ databases">
        <authorList>
            <person name="Buell R."/>
        </authorList>
    </citation>
    <scope>NUCLEOTIDE SEQUENCE</scope>
</reference>
<feature type="signal peptide" evidence="1">
    <location>
        <begin position="1"/>
        <end position="28"/>
    </location>
</feature>